<feature type="region of interest" description="Disordered" evidence="1">
    <location>
        <begin position="358"/>
        <end position="380"/>
    </location>
</feature>
<feature type="compositionally biased region" description="Basic and acidic residues" evidence="1">
    <location>
        <begin position="394"/>
        <end position="404"/>
    </location>
</feature>
<feature type="region of interest" description="Disordered" evidence="1">
    <location>
        <begin position="1477"/>
        <end position="1525"/>
    </location>
</feature>
<dbReference type="Proteomes" id="UP001309876">
    <property type="component" value="Unassembled WGS sequence"/>
</dbReference>
<protein>
    <recommendedName>
        <fullName evidence="4">F-box domain-containing protein</fullName>
    </recommendedName>
</protein>
<evidence type="ECO:0000313" key="2">
    <source>
        <dbReference type="EMBL" id="KAK5091261.1"/>
    </source>
</evidence>
<feature type="compositionally biased region" description="Low complexity" evidence="1">
    <location>
        <begin position="167"/>
        <end position="181"/>
    </location>
</feature>
<proteinExistence type="predicted"/>
<feature type="region of interest" description="Disordered" evidence="1">
    <location>
        <begin position="1319"/>
        <end position="1375"/>
    </location>
</feature>
<feature type="compositionally biased region" description="Polar residues" evidence="1">
    <location>
        <begin position="304"/>
        <end position="332"/>
    </location>
</feature>
<sequence length="1576" mass="176709">MGSRRRSPSNVPYDVEFSQSSSSDADNVLELLPTVKKTKSNTKHDINDYLGHHKWNFSRRPVVHPLLTDFGPETLQKFLQNELDRLNALVGRVHNQQEQALRDLAKVLVRAQSNLKITREGGQNRFQLSNGQLLGIEDAEPLSLPNQTTDKGKTPIRKRNKAALNIPQSSTSSPSQNQGTSYSDQSLIYRRARRSTLPPHRSDRAGSYNLFRDMFKAVASPYTRNTREVSTSRPSLTPQATESHTETLPALGRSPSQIEGRSQYSARPIQEGRTPDGSNSQTSTATVMQSKPEDLLETSEVRLSRTSSFENHASFSRDSLRPNNRIANLTNHSPDDSRRRRKTPAILQWSPLPSAWMQTFDGQSSAQPQNDDSVATASSSTTFLDDSIVKVEPKTVQSRTDELSVTKSTDQLPDPSRTNPLHSLVDLQVGHNEDIDMTDARREAEIGEQKAILESVQEAKQLSKASSSGRSSLDPVRYEYYRMLPEDIPSNIRQAEINRCSIWAAHGLDARGHSSRPKRPSHRIGPFSETELDPRQKNFLSAPDGDGDYPRRYEPHRNRNSGPEPPYASAMEVRTTLPVEIWDAETGKTPGGVLQYLSSSEVRNLRLVCKSLAEDLEPYVFRNVVTNFGPSLFSLQPSYDEHGRIEIDSTHSMLDRHGAEINKFGISFEYDAPGLMHAPFKITEKVVDAWFGRYVWPVKDYPYFSPLSEIDKLLDDDRRLLTQSMRKLTKCRELAISVDSGLGWLEGPDVSDLALYRSKVQGGSKVFGKTCTAPDLAYEDGMQELFKWAQTNTINENIKYLDCRWKKAREELDRLRSIVVRDYDSYRDAGSQPDYTQHLHTGGIVEQRAPLTPRHLRQVNTAAFFAAQPRLQNHLQTTQPLVPNQNPILNTAQHAVQTSTNLARRQRFQDIMDLVGNNTSLATPPSTKKLTKRREVIQPQWPIIFNGFNLAAESKGDSNFVQRRIARPSDFPILPNWFTEAQAQWTMETSWIQRTFLSAYTDAVQVNSSAFKNVHSLHIAKISSGLLPMLSQKTFWSCLRGLRKVTILVKPDWRSEHIPGDKFFQSNMAIEPVDAAYKFAQLLRDCIAPLENLNSLCIGYLGSGEHQTGIFGRNQHILPAPITSTPREWLTAQNPSMPKPSMDTIFVFPHVRTLTFENCWFSPLMLENFMIKSRDTSLHNLVLDSVSLTAQITSSRTDGPLRTIDNQLKCQHSPSAWLNEKIPANAAWVNVLDKVSPGKTILDHKHDAGMVDEEQNPRPEPTFKGNIQQITLKSCGYVKILGIASNDFNQNELVFQNSSWTAMDEGLKARACTFTKVATSGRPSEAEGHVPGRNAQTTQPGQRHRTSLTHNINAAAGNNVAPPQRQQRNEAPTSSSRFIMLSGRSGHTRGDSVFANDDNTQSARMTGYLTQCIHPVEKRILERMWGMTFGWGDDMSRWEAVEDGWFMGGTGRFSGEIYKDADLQDAAALPISYEENERNDVLTANDDVANPDSDTDDDNETATGADKDASNGCDNSVLDNDAESDITDADDSTFLTQGSWFADPRQGSFAALYNNNLWPTLGEDDDDDDDTDEKVV</sequence>
<evidence type="ECO:0008006" key="4">
    <source>
        <dbReference type="Google" id="ProtNLM"/>
    </source>
</evidence>
<feature type="compositionally biased region" description="Acidic residues" evidence="1">
    <location>
        <begin position="1562"/>
        <end position="1576"/>
    </location>
</feature>
<feature type="compositionally biased region" description="Polar residues" evidence="1">
    <location>
        <begin position="358"/>
        <end position="373"/>
    </location>
</feature>
<feature type="compositionally biased region" description="Basic and acidic residues" evidence="1">
    <location>
        <begin position="291"/>
        <end position="303"/>
    </location>
</feature>
<feature type="compositionally biased region" description="Polar residues" evidence="1">
    <location>
        <begin position="222"/>
        <end position="242"/>
    </location>
</feature>
<name>A0AAN7YLE8_9EURO</name>
<feature type="region of interest" description="Disordered" evidence="1">
    <location>
        <begin position="222"/>
        <end position="342"/>
    </location>
</feature>
<evidence type="ECO:0000256" key="1">
    <source>
        <dbReference type="SAM" id="MobiDB-lite"/>
    </source>
</evidence>
<dbReference type="EMBL" id="JAVRRJ010000001">
    <property type="protein sequence ID" value="KAK5091261.1"/>
    <property type="molecule type" value="Genomic_DNA"/>
</dbReference>
<gene>
    <name evidence="2" type="ORF">LTR05_001442</name>
</gene>
<feature type="compositionally biased region" description="Polar residues" evidence="1">
    <location>
        <begin position="1364"/>
        <end position="1375"/>
    </location>
</feature>
<feature type="region of interest" description="Disordered" evidence="1">
    <location>
        <begin position="1557"/>
        <end position="1576"/>
    </location>
</feature>
<feature type="region of interest" description="Disordered" evidence="1">
    <location>
        <begin position="139"/>
        <end position="187"/>
    </location>
</feature>
<keyword evidence="3" id="KW-1185">Reference proteome</keyword>
<reference evidence="2 3" key="1">
    <citation type="submission" date="2023-08" db="EMBL/GenBank/DDBJ databases">
        <title>Black Yeasts Isolated from many extreme environments.</title>
        <authorList>
            <person name="Coleine C."/>
            <person name="Stajich J.E."/>
            <person name="Selbmann L."/>
        </authorList>
    </citation>
    <scope>NUCLEOTIDE SEQUENCE [LARGE SCALE GENOMIC DNA]</scope>
    <source>
        <strain evidence="2 3">CCFEE 5910</strain>
    </source>
</reference>
<feature type="compositionally biased region" description="Polar residues" evidence="1">
    <location>
        <begin position="405"/>
        <end position="420"/>
    </location>
</feature>
<accession>A0AAN7YLE8</accession>
<comment type="caution">
    <text evidence="2">The sequence shown here is derived from an EMBL/GenBank/DDBJ whole genome shotgun (WGS) entry which is preliminary data.</text>
</comment>
<feature type="compositionally biased region" description="Polar residues" evidence="1">
    <location>
        <begin position="276"/>
        <end position="289"/>
    </location>
</feature>
<feature type="compositionally biased region" description="Basic residues" evidence="1">
    <location>
        <begin position="513"/>
        <end position="522"/>
    </location>
</feature>
<feature type="region of interest" description="Disordered" evidence="1">
    <location>
        <begin position="510"/>
        <end position="568"/>
    </location>
</feature>
<feature type="compositionally biased region" description="Basic and acidic residues" evidence="1">
    <location>
        <begin position="548"/>
        <end position="557"/>
    </location>
</feature>
<organism evidence="2 3">
    <name type="scientific">Lithohypha guttulata</name>
    <dbReference type="NCBI Taxonomy" id="1690604"/>
    <lineage>
        <taxon>Eukaryota</taxon>
        <taxon>Fungi</taxon>
        <taxon>Dikarya</taxon>
        <taxon>Ascomycota</taxon>
        <taxon>Pezizomycotina</taxon>
        <taxon>Eurotiomycetes</taxon>
        <taxon>Chaetothyriomycetidae</taxon>
        <taxon>Chaetothyriales</taxon>
        <taxon>Trichomeriaceae</taxon>
        <taxon>Lithohypha</taxon>
    </lineage>
</organism>
<evidence type="ECO:0000313" key="3">
    <source>
        <dbReference type="Proteomes" id="UP001309876"/>
    </source>
</evidence>
<feature type="compositionally biased region" description="Polar residues" evidence="1">
    <location>
        <begin position="254"/>
        <end position="265"/>
    </location>
</feature>
<feature type="region of interest" description="Disordered" evidence="1">
    <location>
        <begin position="1"/>
        <end position="23"/>
    </location>
</feature>
<feature type="region of interest" description="Disordered" evidence="1">
    <location>
        <begin position="394"/>
        <end position="420"/>
    </location>
</feature>